<evidence type="ECO:0000256" key="1">
    <source>
        <dbReference type="ARBA" id="ARBA00004141"/>
    </source>
</evidence>
<feature type="transmembrane region" description="Helical" evidence="5">
    <location>
        <begin position="373"/>
        <end position="391"/>
    </location>
</feature>
<keyword evidence="3 5" id="KW-1133">Transmembrane helix</keyword>
<comment type="subcellular location">
    <subcellularLocation>
        <location evidence="1">Membrane</location>
        <topology evidence="1">Multi-pass membrane protein</topology>
    </subcellularLocation>
</comment>
<protein>
    <submittedName>
        <fullName evidence="7">MFS general substrate transporter</fullName>
    </submittedName>
</protein>
<reference evidence="7 8" key="2">
    <citation type="submission" date="2016-08" db="EMBL/GenBank/DDBJ databases">
        <title>Pervasive Adenine N6-methylation of Active Genes in Fungi.</title>
        <authorList>
            <consortium name="DOE Joint Genome Institute"/>
            <person name="Mondo S.J."/>
            <person name="Dannebaum R.O."/>
            <person name="Kuo R.C."/>
            <person name="Labutti K."/>
            <person name="Haridas S."/>
            <person name="Kuo A."/>
            <person name="Salamov A."/>
            <person name="Ahrendt S.R."/>
            <person name="Lipzen A."/>
            <person name="Sullivan W."/>
            <person name="Andreopoulos W.B."/>
            <person name="Clum A."/>
            <person name="Lindquist E."/>
            <person name="Daum C."/>
            <person name="Ramamoorthy G.K."/>
            <person name="Gryganskyi A."/>
            <person name="Culley D."/>
            <person name="Magnuson J.K."/>
            <person name="James T.Y."/>
            <person name="O'Malley M.A."/>
            <person name="Stajich J.E."/>
            <person name="Spatafora J.W."/>
            <person name="Visel A."/>
            <person name="Grigoriev I.V."/>
        </authorList>
    </citation>
    <scope>NUCLEOTIDE SEQUENCE [LARGE SCALE GENOMIC DNA]</scope>
    <source>
        <strain evidence="7 8">S4</strain>
    </source>
</reference>
<accession>A0A1Y1XKQ2</accession>
<dbReference type="InterPro" id="IPR036259">
    <property type="entry name" value="MFS_trans_sf"/>
</dbReference>
<feature type="transmembrane region" description="Helical" evidence="5">
    <location>
        <begin position="397"/>
        <end position="422"/>
    </location>
</feature>
<feature type="transmembrane region" description="Helical" evidence="5">
    <location>
        <begin position="131"/>
        <end position="150"/>
    </location>
</feature>
<dbReference type="GO" id="GO:0005886">
    <property type="term" value="C:plasma membrane"/>
    <property type="evidence" value="ECO:0007669"/>
    <property type="project" value="TreeGrafter"/>
</dbReference>
<feature type="transmembrane region" description="Helical" evidence="5">
    <location>
        <begin position="306"/>
        <end position="326"/>
    </location>
</feature>
<dbReference type="PANTHER" id="PTHR23501:SF197">
    <property type="entry name" value="COMD"/>
    <property type="match status" value="1"/>
</dbReference>
<feature type="transmembrane region" description="Helical" evidence="5">
    <location>
        <begin position="219"/>
        <end position="239"/>
    </location>
</feature>
<reference evidence="7 8" key="1">
    <citation type="submission" date="2016-08" db="EMBL/GenBank/DDBJ databases">
        <title>A Parts List for Fungal Cellulosomes Revealed by Comparative Genomics.</title>
        <authorList>
            <consortium name="DOE Joint Genome Institute"/>
            <person name="Haitjema C.H."/>
            <person name="Gilmore S.P."/>
            <person name="Henske J.K."/>
            <person name="Solomon K.V."/>
            <person name="De Groot R."/>
            <person name="Kuo A."/>
            <person name="Mondo S.J."/>
            <person name="Salamov A.A."/>
            <person name="Labutti K."/>
            <person name="Zhao Z."/>
            <person name="Chiniquy J."/>
            <person name="Barry K."/>
            <person name="Brewer H.M."/>
            <person name="Purvine S.O."/>
            <person name="Wright A.T."/>
            <person name="Boxma B."/>
            <person name="Van Alen T."/>
            <person name="Hackstein J.H."/>
            <person name="Baker S.E."/>
            <person name="Grigoriev I.V."/>
            <person name="O'Malley M.A."/>
        </authorList>
    </citation>
    <scope>NUCLEOTIDE SEQUENCE [LARGE SCALE GENOMIC DNA]</scope>
    <source>
        <strain evidence="7 8">S4</strain>
    </source>
</reference>
<feature type="transmembrane region" description="Helical" evidence="5">
    <location>
        <begin position="189"/>
        <end position="207"/>
    </location>
</feature>
<evidence type="ECO:0000256" key="3">
    <source>
        <dbReference type="ARBA" id="ARBA00022989"/>
    </source>
</evidence>
<keyword evidence="2 5" id="KW-0812">Transmembrane</keyword>
<dbReference type="EMBL" id="MCFG01000023">
    <property type="protein sequence ID" value="ORX86273.1"/>
    <property type="molecule type" value="Genomic_DNA"/>
</dbReference>
<proteinExistence type="predicted"/>
<dbReference type="AlphaFoldDB" id="A0A1Y1XKQ2"/>
<dbReference type="Gene3D" id="1.20.1720.10">
    <property type="entry name" value="Multidrug resistance protein D"/>
    <property type="match status" value="1"/>
</dbReference>
<dbReference type="CDD" id="cd17502">
    <property type="entry name" value="MFS_Azr1_MDR_like"/>
    <property type="match status" value="1"/>
</dbReference>
<evidence type="ECO:0000259" key="6">
    <source>
        <dbReference type="PROSITE" id="PS50850"/>
    </source>
</evidence>
<evidence type="ECO:0000313" key="7">
    <source>
        <dbReference type="EMBL" id="ORX86273.1"/>
    </source>
</evidence>
<name>A0A1Y1XKQ2_9FUNG</name>
<dbReference type="SUPFAM" id="SSF103473">
    <property type="entry name" value="MFS general substrate transporter"/>
    <property type="match status" value="1"/>
</dbReference>
<feature type="transmembrane region" description="Helical" evidence="5">
    <location>
        <begin position="429"/>
        <end position="457"/>
    </location>
</feature>
<dbReference type="Gene3D" id="1.20.1250.20">
    <property type="entry name" value="MFS general substrate transporter like domains"/>
    <property type="match status" value="1"/>
</dbReference>
<keyword evidence="8" id="KW-1185">Reference proteome</keyword>
<organism evidence="7 8">
    <name type="scientific">Anaeromyces robustus</name>
    <dbReference type="NCBI Taxonomy" id="1754192"/>
    <lineage>
        <taxon>Eukaryota</taxon>
        <taxon>Fungi</taxon>
        <taxon>Fungi incertae sedis</taxon>
        <taxon>Chytridiomycota</taxon>
        <taxon>Chytridiomycota incertae sedis</taxon>
        <taxon>Neocallimastigomycetes</taxon>
        <taxon>Neocallimastigales</taxon>
        <taxon>Neocallimastigaceae</taxon>
        <taxon>Anaeromyces</taxon>
    </lineage>
</organism>
<gene>
    <name evidence="7" type="ORF">BCR32DRAFT_241127</name>
</gene>
<dbReference type="Pfam" id="PF07690">
    <property type="entry name" value="MFS_1"/>
    <property type="match status" value="1"/>
</dbReference>
<dbReference type="OrthoDB" id="2147446at2759"/>
<comment type="caution">
    <text evidence="7">The sequence shown here is derived from an EMBL/GenBank/DDBJ whole genome shotgun (WGS) entry which is preliminary data.</text>
</comment>
<keyword evidence="4 5" id="KW-0472">Membrane</keyword>
<feature type="domain" description="Major facilitator superfamily (MFS) profile" evidence="6">
    <location>
        <begin position="66"/>
        <end position="524"/>
    </location>
</feature>
<feature type="transmembrane region" description="Helical" evidence="5">
    <location>
        <begin position="496"/>
        <end position="516"/>
    </location>
</feature>
<feature type="transmembrane region" description="Helical" evidence="5">
    <location>
        <begin position="268"/>
        <end position="286"/>
    </location>
</feature>
<evidence type="ECO:0000256" key="5">
    <source>
        <dbReference type="SAM" id="Phobius"/>
    </source>
</evidence>
<dbReference type="GO" id="GO:0022857">
    <property type="term" value="F:transmembrane transporter activity"/>
    <property type="evidence" value="ECO:0007669"/>
    <property type="project" value="InterPro"/>
</dbReference>
<evidence type="ECO:0000256" key="2">
    <source>
        <dbReference type="ARBA" id="ARBA00022692"/>
    </source>
</evidence>
<feature type="transmembrane region" description="Helical" evidence="5">
    <location>
        <begin position="63"/>
        <end position="88"/>
    </location>
</feature>
<sequence>MSKENSSVVNNVNKDIDITSINSSNSNSCSIEIRNNQKDTKIKSNKPEIDPNYATYKLPKKQFFCVIISLLISLSMASLDITVVATTLPSISKEFNSQENYTWVILAYLLGNTSFSPTCGKLADIFGRRPVMLFVLSIFLISSVICSVSKSFNMIVAARAFQGTAGGSLISMSNIICADIVSIKQRGTYLGLLNSIFSLTMGIGPLVGGLFTDFLSWRWAFYINIPLCLIAMTCIGLFVKIPIPPAAIVCLLLGLNWGGTTYEWTSSVILGLFGAFLVLICCFLFVEYKIAKEPIIPFHLFKINNLRICAIMSIMAGLIFITFNNVFSMLYQNGRGFSATKSGLRIIPAFITIALSSVGSGWLIEKYGHIKEFTIIGAFLLFFCCYSLSFIGEHTPFYVEAIIYLIYGFCISIPLQFSLVIAQISAPSALSAVSTAVTLFFRMIGGVLGVAIFGMVVKNKFSSNYKKAYPNIQHVSVNDLKTLENAPYHYIKAVNFSYIATFLPPAVIIFIFSFLLTKLKFKSKKVLDKQKSSEEELVKEPIKEVE</sequence>
<evidence type="ECO:0000256" key="4">
    <source>
        <dbReference type="ARBA" id="ARBA00023136"/>
    </source>
</evidence>
<evidence type="ECO:0000313" key="8">
    <source>
        <dbReference type="Proteomes" id="UP000193944"/>
    </source>
</evidence>
<dbReference type="InterPro" id="IPR020846">
    <property type="entry name" value="MFS_dom"/>
</dbReference>
<dbReference type="PANTHER" id="PTHR23501">
    <property type="entry name" value="MAJOR FACILITATOR SUPERFAMILY"/>
    <property type="match status" value="1"/>
</dbReference>
<feature type="transmembrane region" description="Helical" evidence="5">
    <location>
        <begin position="346"/>
        <end position="364"/>
    </location>
</feature>
<dbReference type="InterPro" id="IPR011701">
    <property type="entry name" value="MFS"/>
</dbReference>
<dbReference type="Proteomes" id="UP000193944">
    <property type="component" value="Unassembled WGS sequence"/>
</dbReference>
<dbReference type="PROSITE" id="PS50850">
    <property type="entry name" value="MFS"/>
    <property type="match status" value="1"/>
</dbReference>